<dbReference type="AlphaFoldDB" id="A0A975QLX8"/>
<accession>A0A975QLX8</accession>
<gene>
    <name evidence="1" type="ORF">KGD82_13365</name>
</gene>
<evidence type="ECO:0000313" key="2">
    <source>
        <dbReference type="Proteomes" id="UP000682416"/>
    </source>
</evidence>
<protein>
    <submittedName>
        <fullName evidence="1">Uncharacterized protein</fullName>
    </submittedName>
</protein>
<dbReference type="Proteomes" id="UP000682416">
    <property type="component" value="Chromosome"/>
</dbReference>
<organism evidence="1 2">
    <name type="scientific">Nocardiopsis eucommiae</name>
    <dbReference type="NCBI Taxonomy" id="2831970"/>
    <lineage>
        <taxon>Bacteria</taxon>
        <taxon>Bacillati</taxon>
        <taxon>Actinomycetota</taxon>
        <taxon>Actinomycetes</taxon>
        <taxon>Streptosporangiales</taxon>
        <taxon>Nocardiopsidaceae</taxon>
        <taxon>Nocardiopsis</taxon>
    </lineage>
</organism>
<evidence type="ECO:0000313" key="1">
    <source>
        <dbReference type="EMBL" id="QVJ03018.1"/>
    </source>
</evidence>
<keyword evidence="2" id="KW-1185">Reference proteome</keyword>
<name>A0A975QLX8_9ACTN</name>
<sequence length="69" mass="7869">MTAPLTSAEARFHASLPHFDDSRLWRVTPDGHFWVRCCDVESAIRYDDAAEAQDAALYHLKHCPEARRG</sequence>
<dbReference type="KEGG" id="nec:KGD82_13365"/>
<reference evidence="1" key="1">
    <citation type="submission" date="2021-05" db="EMBL/GenBank/DDBJ databases">
        <authorList>
            <person name="Kaiqin L."/>
            <person name="Jian G."/>
        </authorList>
    </citation>
    <scope>NUCLEOTIDE SEQUENCE</scope>
    <source>
        <strain evidence="1">HDS5</strain>
    </source>
</reference>
<proteinExistence type="predicted"/>
<dbReference type="EMBL" id="CP074402">
    <property type="protein sequence ID" value="QVJ03018.1"/>
    <property type="molecule type" value="Genomic_DNA"/>
</dbReference>